<name>A0ACB9LXL6_BAUVA</name>
<reference evidence="1 2" key="1">
    <citation type="journal article" date="2022" name="DNA Res.">
        <title>Chromosomal-level genome assembly of the orchid tree Bauhinia variegata (Leguminosae; Cercidoideae) supports the allotetraploid origin hypothesis of Bauhinia.</title>
        <authorList>
            <person name="Zhong Y."/>
            <person name="Chen Y."/>
            <person name="Zheng D."/>
            <person name="Pang J."/>
            <person name="Liu Y."/>
            <person name="Luo S."/>
            <person name="Meng S."/>
            <person name="Qian L."/>
            <person name="Wei D."/>
            <person name="Dai S."/>
            <person name="Zhou R."/>
        </authorList>
    </citation>
    <scope>NUCLEOTIDE SEQUENCE [LARGE SCALE GENOMIC DNA]</scope>
    <source>
        <strain evidence="1">BV-YZ2020</strain>
    </source>
</reference>
<keyword evidence="2" id="KW-1185">Reference proteome</keyword>
<dbReference type="Proteomes" id="UP000828941">
    <property type="component" value="Chromosome 10"/>
</dbReference>
<organism evidence="1 2">
    <name type="scientific">Bauhinia variegata</name>
    <name type="common">Purple orchid tree</name>
    <name type="synonym">Phanera variegata</name>
    <dbReference type="NCBI Taxonomy" id="167791"/>
    <lineage>
        <taxon>Eukaryota</taxon>
        <taxon>Viridiplantae</taxon>
        <taxon>Streptophyta</taxon>
        <taxon>Embryophyta</taxon>
        <taxon>Tracheophyta</taxon>
        <taxon>Spermatophyta</taxon>
        <taxon>Magnoliopsida</taxon>
        <taxon>eudicotyledons</taxon>
        <taxon>Gunneridae</taxon>
        <taxon>Pentapetalae</taxon>
        <taxon>rosids</taxon>
        <taxon>fabids</taxon>
        <taxon>Fabales</taxon>
        <taxon>Fabaceae</taxon>
        <taxon>Cercidoideae</taxon>
        <taxon>Cercideae</taxon>
        <taxon>Bauhiniinae</taxon>
        <taxon>Bauhinia</taxon>
    </lineage>
</organism>
<evidence type="ECO:0000313" key="1">
    <source>
        <dbReference type="EMBL" id="KAI4316513.1"/>
    </source>
</evidence>
<protein>
    <submittedName>
        <fullName evidence="1">Uncharacterized protein</fullName>
    </submittedName>
</protein>
<dbReference type="EMBL" id="CM039435">
    <property type="protein sequence ID" value="KAI4316513.1"/>
    <property type="molecule type" value="Genomic_DNA"/>
</dbReference>
<proteinExistence type="predicted"/>
<gene>
    <name evidence="1" type="ORF">L6164_024493</name>
</gene>
<sequence length="186" mass="20907">MLTVVLELFSSVPLVTSIFTVLAIIGGLLGYLCGPYWGVRKVPGPPSVPLIGHLPLLAKYGPDVFSVLAKQYGPIYRLLDSSHLIFRSFGFDHLFFESSCFRFYFVSFLEQQNLVTVDNDDDDLELSRVMAAILSLTSQRLLLVGHCLPFLGRKNKIRCQSYFILSSLVIRDGRAQRCRPFGSVRL</sequence>
<accession>A0ACB9LXL6</accession>
<comment type="caution">
    <text evidence="1">The sequence shown here is derived from an EMBL/GenBank/DDBJ whole genome shotgun (WGS) entry which is preliminary data.</text>
</comment>
<evidence type="ECO:0000313" key="2">
    <source>
        <dbReference type="Proteomes" id="UP000828941"/>
    </source>
</evidence>